<dbReference type="Gene3D" id="1.20.59.20">
    <property type="match status" value="1"/>
</dbReference>
<dbReference type="GO" id="GO:0005737">
    <property type="term" value="C:cytoplasm"/>
    <property type="evidence" value="ECO:0007669"/>
    <property type="project" value="UniProtKB-SubCell"/>
</dbReference>
<dbReference type="Pfam" id="PF09179">
    <property type="entry name" value="TilS"/>
    <property type="match status" value="1"/>
</dbReference>
<dbReference type="GO" id="GO:0006400">
    <property type="term" value="P:tRNA modification"/>
    <property type="evidence" value="ECO:0007669"/>
    <property type="project" value="UniProtKB-UniRule"/>
</dbReference>
<organism evidence="10 11">
    <name type="scientific">Alteromonas alba</name>
    <dbReference type="NCBI Taxonomy" id="2079529"/>
    <lineage>
        <taxon>Bacteria</taxon>
        <taxon>Pseudomonadati</taxon>
        <taxon>Pseudomonadota</taxon>
        <taxon>Gammaproteobacteria</taxon>
        <taxon>Alteromonadales</taxon>
        <taxon>Alteromonadaceae</taxon>
        <taxon>Alteromonas/Salinimonas group</taxon>
        <taxon>Alteromonas</taxon>
    </lineage>
</organism>
<dbReference type="CDD" id="cd01992">
    <property type="entry name" value="TilS_N"/>
    <property type="match status" value="1"/>
</dbReference>
<dbReference type="GO" id="GO:0005524">
    <property type="term" value="F:ATP binding"/>
    <property type="evidence" value="ECO:0007669"/>
    <property type="project" value="UniProtKB-UniRule"/>
</dbReference>
<dbReference type="InterPro" id="IPR015262">
    <property type="entry name" value="tRNA_Ile_lys_synt_subst-bd"/>
</dbReference>
<evidence type="ECO:0000256" key="2">
    <source>
        <dbReference type="ARBA" id="ARBA00022490"/>
    </source>
</evidence>
<dbReference type="SUPFAM" id="SSF56037">
    <property type="entry name" value="PheT/TilS domain"/>
    <property type="match status" value="1"/>
</dbReference>
<accession>A0A2S9V9C6</accession>
<feature type="binding site" evidence="8">
    <location>
        <begin position="29"/>
        <end position="34"/>
    </location>
    <ligand>
        <name>ATP</name>
        <dbReference type="ChEBI" id="CHEBI:30616"/>
    </ligand>
</feature>
<keyword evidence="5 8" id="KW-0547">Nucleotide-binding</keyword>
<dbReference type="InterPro" id="IPR012796">
    <property type="entry name" value="Lysidine-tRNA-synth_C"/>
</dbReference>
<evidence type="ECO:0000256" key="3">
    <source>
        <dbReference type="ARBA" id="ARBA00022598"/>
    </source>
</evidence>
<sequence>MDPVFSALSTHFSTLIAREQPDKLIVGLSGGLDSVVLLHSLMQLSRSGELAVPPIEAVYVNHGLSAHADDWQQFCAGLCKALDVSFTAIAVEVTPRARESLEACARDRRYAALCEHAKAAKSVIVTAHHQNDQLETLLLQLKRGAGPKGLSGIPAFSVMYSVPVSRPLLPLSRAQILAYAEQNGLRWIEDESNSDESFDRNFLRHSVLPSLLGRWPSFGQTASRSAGLCAEQQGLLDEVCDERLERLCGKPGRISVSGLNAASPAWQRALLRRWLERNKVAMPGAKQLMQIQQMLTARPDAQPHIVLGNTQLRRYQDTLYCLDKGQPPWCFNTVSFSTQEYISIEPQQQQLMIGKRQEGAVCSVSMAAAESHFSLSQPVLSLAVKPAGEAHHKPLKQWFKQWQVPPWERSDWLLLSDTEQPLALVGKGRIIALSATGQYQFSLQLYAL</sequence>
<keyword evidence="3 8" id="KW-0436">Ligase</keyword>
<dbReference type="OrthoDB" id="9807403at2"/>
<evidence type="ECO:0000256" key="5">
    <source>
        <dbReference type="ARBA" id="ARBA00022741"/>
    </source>
</evidence>
<keyword evidence="4 8" id="KW-0819">tRNA processing</keyword>
<name>A0A2S9V9C6_9ALTE</name>
<dbReference type="SUPFAM" id="SSF82829">
    <property type="entry name" value="MesJ substrate recognition domain-like"/>
    <property type="match status" value="1"/>
</dbReference>
<dbReference type="Proteomes" id="UP000238949">
    <property type="component" value="Unassembled WGS sequence"/>
</dbReference>
<evidence type="ECO:0000256" key="6">
    <source>
        <dbReference type="ARBA" id="ARBA00022840"/>
    </source>
</evidence>
<evidence type="ECO:0000256" key="7">
    <source>
        <dbReference type="ARBA" id="ARBA00048539"/>
    </source>
</evidence>
<keyword evidence="2 8" id="KW-0963">Cytoplasm</keyword>
<comment type="catalytic activity">
    <reaction evidence="7 8">
        <text>cytidine(34) in tRNA(Ile2) + L-lysine + ATP = lysidine(34) in tRNA(Ile2) + AMP + diphosphate + H(+)</text>
        <dbReference type="Rhea" id="RHEA:43744"/>
        <dbReference type="Rhea" id="RHEA-COMP:10625"/>
        <dbReference type="Rhea" id="RHEA-COMP:10670"/>
        <dbReference type="ChEBI" id="CHEBI:15378"/>
        <dbReference type="ChEBI" id="CHEBI:30616"/>
        <dbReference type="ChEBI" id="CHEBI:32551"/>
        <dbReference type="ChEBI" id="CHEBI:33019"/>
        <dbReference type="ChEBI" id="CHEBI:82748"/>
        <dbReference type="ChEBI" id="CHEBI:83665"/>
        <dbReference type="ChEBI" id="CHEBI:456215"/>
        <dbReference type="EC" id="6.3.4.19"/>
    </reaction>
</comment>
<dbReference type="RefSeq" id="WP_105935060.1">
    <property type="nucleotide sequence ID" value="NZ_PVNP01000147.1"/>
</dbReference>
<dbReference type="Gene3D" id="3.40.50.620">
    <property type="entry name" value="HUPs"/>
    <property type="match status" value="1"/>
</dbReference>
<evidence type="ECO:0000256" key="1">
    <source>
        <dbReference type="ARBA" id="ARBA00004496"/>
    </source>
</evidence>
<dbReference type="SUPFAM" id="SSF52402">
    <property type="entry name" value="Adenine nucleotide alpha hydrolases-like"/>
    <property type="match status" value="1"/>
</dbReference>
<dbReference type="Pfam" id="PF01171">
    <property type="entry name" value="ATP_bind_3"/>
    <property type="match status" value="1"/>
</dbReference>
<comment type="subcellular location">
    <subcellularLocation>
        <location evidence="1 8">Cytoplasm</location>
    </subcellularLocation>
</comment>
<reference evidence="11" key="1">
    <citation type="journal article" date="2020" name="Int. J. Syst. Evol. Microbiol.">
        <title>Alteromonas alba sp. nov., a marine bacterium isolated from the seawater of the West Pacific Ocean.</title>
        <authorList>
            <person name="Sun C."/>
            <person name="Wu Y.-H."/>
            <person name="Xamxidin M."/>
            <person name="Cheng H."/>
            <person name="Xu X.-W."/>
        </authorList>
    </citation>
    <scope>NUCLEOTIDE SEQUENCE [LARGE SCALE GENOMIC DNA]</scope>
    <source>
        <strain evidence="11">190</strain>
    </source>
</reference>
<evidence type="ECO:0000313" key="10">
    <source>
        <dbReference type="EMBL" id="PRO73033.1"/>
    </source>
</evidence>
<dbReference type="GO" id="GO:0032267">
    <property type="term" value="F:tRNA(Ile)-lysidine synthase activity"/>
    <property type="evidence" value="ECO:0007669"/>
    <property type="project" value="UniProtKB-EC"/>
</dbReference>
<protein>
    <recommendedName>
        <fullName evidence="8">tRNA(Ile)-lysidine synthase</fullName>
        <ecNumber evidence="8">6.3.4.19</ecNumber>
    </recommendedName>
    <alternativeName>
        <fullName evidence="8">tRNA(Ile)-2-lysyl-cytidine synthase</fullName>
    </alternativeName>
    <alternativeName>
        <fullName evidence="8">tRNA(Ile)-lysidine synthetase</fullName>
    </alternativeName>
</protein>
<dbReference type="PANTHER" id="PTHR43033">
    <property type="entry name" value="TRNA(ILE)-LYSIDINE SYNTHASE-RELATED"/>
    <property type="match status" value="1"/>
</dbReference>
<gene>
    <name evidence="8 10" type="primary">tilS</name>
    <name evidence="10" type="ORF">C6Y40_13610</name>
</gene>
<dbReference type="InterPro" id="IPR014729">
    <property type="entry name" value="Rossmann-like_a/b/a_fold"/>
</dbReference>
<comment type="function">
    <text evidence="8">Ligates lysine onto the cytidine present at position 34 of the AUA codon-specific tRNA(Ile) that contains the anticodon CAU, in an ATP-dependent manner. Cytidine is converted to lysidine, thus changing the amino acid specificity of the tRNA from methionine to isoleucine.</text>
</comment>
<keyword evidence="11" id="KW-1185">Reference proteome</keyword>
<dbReference type="InterPro" id="IPR011063">
    <property type="entry name" value="TilS/TtcA_N"/>
</dbReference>
<proteinExistence type="inferred from homology"/>
<dbReference type="NCBIfam" id="TIGR02433">
    <property type="entry name" value="lysidine_TilS_C"/>
    <property type="match status" value="1"/>
</dbReference>
<dbReference type="InterPro" id="IPR012094">
    <property type="entry name" value="tRNA_Ile_lys_synt"/>
</dbReference>
<dbReference type="PANTHER" id="PTHR43033:SF1">
    <property type="entry name" value="TRNA(ILE)-LYSIDINE SYNTHASE-RELATED"/>
    <property type="match status" value="1"/>
</dbReference>
<dbReference type="Pfam" id="PF11734">
    <property type="entry name" value="TilS_C"/>
    <property type="match status" value="1"/>
</dbReference>
<comment type="caution">
    <text evidence="10">The sequence shown here is derived from an EMBL/GenBank/DDBJ whole genome shotgun (WGS) entry which is preliminary data.</text>
</comment>
<dbReference type="HAMAP" id="MF_01161">
    <property type="entry name" value="tRNA_Ile_lys_synt"/>
    <property type="match status" value="1"/>
</dbReference>
<dbReference type="EC" id="6.3.4.19" evidence="8"/>
<evidence type="ECO:0000313" key="11">
    <source>
        <dbReference type="Proteomes" id="UP000238949"/>
    </source>
</evidence>
<dbReference type="EMBL" id="PVNP01000147">
    <property type="protein sequence ID" value="PRO73033.1"/>
    <property type="molecule type" value="Genomic_DNA"/>
</dbReference>
<evidence type="ECO:0000259" key="9">
    <source>
        <dbReference type="SMART" id="SM00977"/>
    </source>
</evidence>
<comment type="similarity">
    <text evidence="8">Belongs to the tRNA(Ile)-lysidine synthase family.</text>
</comment>
<dbReference type="SMART" id="SM00977">
    <property type="entry name" value="TilS_C"/>
    <property type="match status" value="1"/>
</dbReference>
<evidence type="ECO:0000256" key="4">
    <source>
        <dbReference type="ARBA" id="ARBA00022694"/>
    </source>
</evidence>
<keyword evidence="6 8" id="KW-0067">ATP-binding</keyword>
<comment type="domain">
    <text evidence="8">The N-terminal region contains the highly conserved SGGXDS motif, predicted to be a P-loop motif involved in ATP binding.</text>
</comment>
<evidence type="ECO:0000256" key="8">
    <source>
        <dbReference type="HAMAP-Rule" id="MF_01161"/>
    </source>
</evidence>
<feature type="domain" description="Lysidine-tRNA(Ile) synthetase C-terminal" evidence="9">
    <location>
        <begin position="373"/>
        <end position="433"/>
    </location>
</feature>
<dbReference type="AlphaFoldDB" id="A0A2S9V9C6"/>
<dbReference type="NCBIfam" id="TIGR02432">
    <property type="entry name" value="lysidine_TilS_N"/>
    <property type="match status" value="1"/>
</dbReference>
<dbReference type="InterPro" id="IPR012795">
    <property type="entry name" value="tRNA_Ile_lys_synt_N"/>
</dbReference>